<keyword evidence="3" id="KW-1185">Reference proteome</keyword>
<evidence type="ECO:0000313" key="2">
    <source>
        <dbReference type="EMBL" id="MFC4104541.1"/>
    </source>
</evidence>
<feature type="transmembrane region" description="Helical" evidence="1">
    <location>
        <begin position="107"/>
        <end position="131"/>
    </location>
</feature>
<dbReference type="EMBL" id="JBHSBN010000001">
    <property type="protein sequence ID" value="MFC4104541.1"/>
    <property type="molecule type" value="Genomic_DNA"/>
</dbReference>
<name>A0ABV8KEQ3_9ACTN</name>
<feature type="transmembrane region" description="Helical" evidence="1">
    <location>
        <begin position="151"/>
        <end position="172"/>
    </location>
</feature>
<proteinExistence type="predicted"/>
<comment type="caution">
    <text evidence="2">The sequence shown here is derived from an EMBL/GenBank/DDBJ whole genome shotgun (WGS) entry which is preliminary data.</text>
</comment>
<feature type="transmembrane region" description="Helical" evidence="1">
    <location>
        <begin position="21"/>
        <end position="40"/>
    </location>
</feature>
<feature type="transmembrane region" description="Helical" evidence="1">
    <location>
        <begin position="230"/>
        <end position="251"/>
    </location>
</feature>
<accession>A0ABV8KEQ3</accession>
<feature type="transmembrane region" description="Helical" evidence="1">
    <location>
        <begin position="179"/>
        <end position="196"/>
    </location>
</feature>
<feature type="transmembrane region" description="Helical" evidence="1">
    <location>
        <begin position="60"/>
        <end position="79"/>
    </location>
</feature>
<keyword evidence="1" id="KW-0472">Membrane</keyword>
<organism evidence="2 3">
    <name type="scientific">Micromonospora zhanjiangensis</name>
    <dbReference type="NCBI Taxonomy" id="1522057"/>
    <lineage>
        <taxon>Bacteria</taxon>
        <taxon>Bacillati</taxon>
        <taxon>Actinomycetota</taxon>
        <taxon>Actinomycetes</taxon>
        <taxon>Micromonosporales</taxon>
        <taxon>Micromonosporaceae</taxon>
        <taxon>Micromonospora</taxon>
    </lineage>
</organism>
<evidence type="ECO:0000313" key="3">
    <source>
        <dbReference type="Proteomes" id="UP001595868"/>
    </source>
</evidence>
<sequence>MNLLRSEWTKLYSLRSTTYTLLVTVLLAVGLGALISRGAAMRYPDLTADQRAAFDPTAVSLQSFLLAQLAVAVLGVLVVTSEHATGVIRTSLAAVPRRGRLLAAKSAVFVMLALVVGTAAGFGSFLAGQAVLAAYGAPHVGLGAPHAPRAVLGYGLYLAAVGLLGVAVGTLVRATAGAVFAMVTVVLLVPVFAPVLPETLARWVTRYWPPTAGGQVLTTRPPDSAHLAAWSGYGVLCVEVAAVLAVAYATLRTRDV</sequence>
<protein>
    <submittedName>
        <fullName evidence="2">ABC transporter permease</fullName>
    </submittedName>
</protein>
<keyword evidence="1" id="KW-0812">Transmembrane</keyword>
<evidence type="ECO:0000256" key="1">
    <source>
        <dbReference type="SAM" id="Phobius"/>
    </source>
</evidence>
<dbReference type="Proteomes" id="UP001595868">
    <property type="component" value="Unassembled WGS sequence"/>
</dbReference>
<gene>
    <name evidence="2" type="ORF">ACFOX0_01110</name>
</gene>
<dbReference type="RefSeq" id="WP_377541472.1">
    <property type="nucleotide sequence ID" value="NZ_JBHSBN010000001.1"/>
</dbReference>
<reference evidence="3" key="1">
    <citation type="journal article" date="2019" name="Int. J. Syst. Evol. Microbiol.">
        <title>The Global Catalogue of Microorganisms (GCM) 10K type strain sequencing project: providing services to taxonomists for standard genome sequencing and annotation.</title>
        <authorList>
            <consortium name="The Broad Institute Genomics Platform"/>
            <consortium name="The Broad Institute Genome Sequencing Center for Infectious Disease"/>
            <person name="Wu L."/>
            <person name="Ma J."/>
        </authorList>
    </citation>
    <scope>NUCLEOTIDE SEQUENCE [LARGE SCALE GENOMIC DNA]</scope>
    <source>
        <strain evidence="3">2902at01</strain>
    </source>
</reference>
<keyword evidence="1" id="KW-1133">Transmembrane helix</keyword>